<keyword evidence="1" id="KW-0732">Signal</keyword>
<dbReference type="STRING" id="1895771.BGO89_10315"/>
<feature type="chain" id="PRO_5013109844" description="Lipocalin-like domain-containing protein" evidence="1">
    <location>
        <begin position="22"/>
        <end position="158"/>
    </location>
</feature>
<protein>
    <recommendedName>
        <fullName evidence="4">Lipocalin-like domain-containing protein</fullName>
    </recommendedName>
</protein>
<dbReference type="Pfam" id="PF19765">
    <property type="entry name" value="DUF6252"/>
    <property type="match status" value="1"/>
</dbReference>
<comment type="caution">
    <text evidence="2">The sequence shown here is derived from an EMBL/GenBank/DDBJ whole genome shotgun (WGS) entry which is preliminary data.</text>
</comment>
<evidence type="ECO:0000256" key="1">
    <source>
        <dbReference type="SAM" id="SignalP"/>
    </source>
</evidence>
<dbReference type="AlphaFoldDB" id="A0A1M3KWW9"/>
<accession>A0A1M3KWW9</accession>
<evidence type="ECO:0000313" key="3">
    <source>
        <dbReference type="Proteomes" id="UP000184233"/>
    </source>
</evidence>
<name>A0A1M3KWW9_9BACT</name>
<feature type="signal peptide" evidence="1">
    <location>
        <begin position="1"/>
        <end position="21"/>
    </location>
</feature>
<gene>
    <name evidence="2" type="ORF">BGO89_10315</name>
</gene>
<reference evidence="2 3" key="1">
    <citation type="submission" date="2016-09" db="EMBL/GenBank/DDBJ databases">
        <title>Genome-resolved meta-omics ties microbial dynamics to process performance in biotechnology for thiocyanate degradation.</title>
        <authorList>
            <person name="Kantor R.S."/>
            <person name="Huddy R.J."/>
            <person name="Iyer R."/>
            <person name="Thomas B.C."/>
            <person name="Brown C.T."/>
            <person name="Anantharaman K."/>
            <person name="Tringe S."/>
            <person name="Hettich R.L."/>
            <person name="Harrison S.T."/>
            <person name="Banfield J.F."/>
        </authorList>
    </citation>
    <scope>NUCLEOTIDE SEQUENCE [LARGE SCALE GENOMIC DNA]</scope>
    <source>
        <strain evidence="2">59-99</strain>
    </source>
</reference>
<dbReference type="InterPro" id="IPR046219">
    <property type="entry name" value="DUF6252"/>
</dbReference>
<sequence>MNHFHILIFALVITVFTTACSKDDSSNTPSPSSGNTMAAKIDGSDWSGSLTVSGVYSSGVLAIAGQDNNVRQIQIRLLNPSGTGDYPIGGTATNPHMCQVTMGTTQNDMYTTMIGVGNGTVTLTKLSSTEAEGTFSFTARNMAGSTKSVTGGSFKVKF</sequence>
<dbReference type="Proteomes" id="UP000184233">
    <property type="component" value="Unassembled WGS sequence"/>
</dbReference>
<organism evidence="2 3">
    <name type="scientific">Candidatus Kapaibacterium thiocyanatum</name>
    <dbReference type="NCBI Taxonomy" id="1895771"/>
    <lineage>
        <taxon>Bacteria</taxon>
        <taxon>Pseudomonadati</taxon>
        <taxon>Candidatus Kapaibacteriota</taxon>
        <taxon>Candidatus Kapaibacteriia</taxon>
        <taxon>Candidatus Kapaibacteriales</taxon>
        <taxon>Candidatus Kapaibacteriaceae</taxon>
        <taxon>Candidatus Kapaibacterium</taxon>
    </lineage>
</organism>
<dbReference type="EMBL" id="MKVH01000024">
    <property type="protein sequence ID" value="OJX56908.1"/>
    <property type="molecule type" value="Genomic_DNA"/>
</dbReference>
<evidence type="ECO:0008006" key="4">
    <source>
        <dbReference type="Google" id="ProtNLM"/>
    </source>
</evidence>
<proteinExistence type="predicted"/>
<evidence type="ECO:0000313" key="2">
    <source>
        <dbReference type="EMBL" id="OJX56908.1"/>
    </source>
</evidence>